<dbReference type="EMBL" id="JANJYJ010000004">
    <property type="protein sequence ID" value="KAK3217958.1"/>
    <property type="molecule type" value="Genomic_DNA"/>
</dbReference>
<dbReference type="GO" id="GO:0003676">
    <property type="term" value="F:nucleic acid binding"/>
    <property type="evidence" value="ECO:0007669"/>
    <property type="project" value="InterPro"/>
</dbReference>
<gene>
    <name evidence="2" type="ORF">Dsin_011928</name>
</gene>
<name>A0AAE0E7G2_9ROSI</name>
<proteinExistence type="predicted"/>
<protein>
    <recommendedName>
        <fullName evidence="1">RNase H type-1 domain-containing protein</fullName>
    </recommendedName>
</protein>
<evidence type="ECO:0000313" key="2">
    <source>
        <dbReference type="EMBL" id="KAK3217958.1"/>
    </source>
</evidence>
<dbReference type="InterPro" id="IPR002156">
    <property type="entry name" value="RNaseH_domain"/>
</dbReference>
<dbReference type="PANTHER" id="PTHR33116:SF86">
    <property type="entry name" value="REVERSE TRANSCRIPTASE DOMAIN-CONTAINING PROTEIN"/>
    <property type="match status" value="1"/>
</dbReference>
<accession>A0AAE0E7G2</accession>
<dbReference type="AlphaFoldDB" id="A0AAE0E7G2"/>
<evidence type="ECO:0000259" key="1">
    <source>
        <dbReference type="Pfam" id="PF13456"/>
    </source>
</evidence>
<reference evidence="2" key="1">
    <citation type="journal article" date="2023" name="Plant J.">
        <title>Genome sequences and population genomics provide insights into the demographic history, inbreeding, and mutation load of two 'living fossil' tree species of Dipteronia.</title>
        <authorList>
            <person name="Feng Y."/>
            <person name="Comes H.P."/>
            <person name="Chen J."/>
            <person name="Zhu S."/>
            <person name="Lu R."/>
            <person name="Zhang X."/>
            <person name="Li P."/>
            <person name="Qiu J."/>
            <person name="Olsen K.M."/>
            <person name="Qiu Y."/>
        </authorList>
    </citation>
    <scope>NUCLEOTIDE SEQUENCE</scope>
    <source>
        <strain evidence="2">NBL</strain>
    </source>
</reference>
<keyword evidence="3" id="KW-1185">Reference proteome</keyword>
<dbReference type="Proteomes" id="UP001281410">
    <property type="component" value="Unassembled WGS sequence"/>
</dbReference>
<evidence type="ECO:0000313" key="3">
    <source>
        <dbReference type="Proteomes" id="UP001281410"/>
    </source>
</evidence>
<comment type="caution">
    <text evidence="2">The sequence shown here is derived from an EMBL/GenBank/DDBJ whole genome shotgun (WGS) entry which is preliminary data.</text>
</comment>
<organism evidence="2 3">
    <name type="scientific">Dipteronia sinensis</name>
    <dbReference type="NCBI Taxonomy" id="43782"/>
    <lineage>
        <taxon>Eukaryota</taxon>
        <taxon>Viridiplantae</taxon>
        <taxon>Streptophyta</taxon>
        <taxon>Embryophyta</taxon>
        <taxon>Tracheophyta</taxon>
        <taxon>Spermatophyta</taxon>
        <taxon>Magnoliopsida</taxon>
        <taxon>eudicotyledons</taxon>
        <taxon>Gunneridae</taxon>
        <taxon>Pentapetalae</taxon>
        <taxon>rosids</taxon>
        <taxon>malvids</taxon>
        <taxon>Sapindales</taxon>
        <taxon>Sapindaceae</taxon>
        <taxon>Hippocastanoideae</taxon>
        <taxon>Acereae</taxon>
        <taxon>Dipteronia</taxon>
    </lineage>
</organism>
<dbReference type="GO" id="GO:0004523">
    <property type="term" value="F:RNA-DNA hybrid ribonuclease activity"/>
    <property type="evidence" value="ECO:0007669"/>
    <property type="project" value="InterPro"/>
</dbReference>
<sequence>MAVRTGGCGDRRTDRRMSSFLYSFRKLLEVRGGSTTGSVSHSGLATDQPLNTAGLRSLRGLCQRASNISCSCIRSTLSIYEQGSGQQVNIQKSMVTFSLNVEPSIKRDIIESLEIDTSNTQERYLGLPTLVGRNKWLLFNDIKERLWKKIRGWKGFLFSFGGKEALIKTVAQAIPAYAMSICKLPISLWCSRTNGSPVRALSSRSPMIMVLIFKLSSFWIEIGFGWDSAKLNQYLLPINIDIVMSIPVLLPKVSSAELALFCITTWAIWDDRNSFSNCGKSKDPELVASRAAELMSEFQNSLVALSPSVRPQPMVSSGGDWMAPPPGFLKLNTEMATHKKCRSIGLGVAIRDDKSKVIIARSRPLYGSFSSETGNLLALREGLLLAKFYNINVKIAEVDSSFVASILNSMFPILGDAKFIAKDIKALFLDISIYVRRDMLMDFLDDHCNLENQKAKQLIIQIHNVDAETKPIFVSAFNFLYLPTDFNGGDLPSRTPPSIGQDIITPTDAVPSISPDSFRQVQESLRRVIEDAARQEINITATADLTSPYQLSTPMVARDPRIQSEIVVPTPDELQKTGRARADCL</sequence>
<dbReference type="PANTHER" id="PTHR33116">
    <property type="entry name" value="REVERSE TRANSCRIPTASE ZINC-BINDING DOMAIN-CONTAINING PROTEIN-RELATED-RELATED"/>
    <property type="match status" value="1"/>
</dbReference>
<feature type="domain" description="RNase H type-1" evidence="1">
    <location>
        <begin position="338"/>
        <end position="427"/>
    </location>
</feature>
<dbReference type="Pfam" id="PF13456">
    <property type="entry name" value="RVT_3"/>
    <property type="match status" value="1"/>
</dbReference>